<dbReference type="InterPro" id="IPR011032">
    <property type="entry name" value="GroES-like_sf"/>
</dbReference>
<dbReference type="InterPro" id="IPR020843">
    <property type="entry name" value="ER"/>
</dbReference>
<dbReference type="PROSITE" id="PS00059">
    <property type="entry name" value="ADH_ZINC"/>
    <property type="match status" value="1"/>
</dbReference>
<dbReference type="Pfam" id="PF08240">
    <property type="entry name" value="ADH_N"/>
    <property type="match status" value="1"/>
</dbReference>
<evidence type="ECO:0000313" key="10">
    <source>
        <dbReference type="EnsemblMetazoa" id="AALB002365-PA"/>
    </source>
</evidence>
<dbReference type="PANTHER" id="PTHR43161:SF9">
    <property type="entry name" value="SORBITOL DEHYDROGENASE"/>
    <property type="match status" value="1"/>
</dbReference>
<evidence type="ECO:0000256" key="2">
    <source>
        <dbReference type="ARBA" id="ARBA00008072"/>
    </source>
</evidence>
<dbReference type="PANTHER" id="PTHR43161">
    <property type="entry name" value="SORBITOL DEHYDROGENASE"/>
    <property type="match status" value="1"/>
</dbReference>
<dbReference type="GO" id="GO:0008270">
    <property type="term" value="F:zinc ion binding"/>
    <property type="evidence" value="ECO:0007669"/>
    <property type="project" value="InterPro"/>
</dbReference>
<evidence type="ECO:0000256" key="5">
    <source>
        <dbReference type="ARBA" id="ARBA00023002"/>
    </source>
</evidence>
<dbReference type="EnsemblMetazoa" id="AALB002365-RA">
    <property type="protein sequence ID" value="AALB002365-PA"/>
    <property type="gene ID" value="AALB002365"/>
</dbReference>
<comment type="cofactor">
    <cofactor evidence="1 9">
        <name>Zn(2+)</name>
        <dbReference type="ChEBI" id="CHEBI:29105"/>
    </cofactor>
</comment>
<reference evidence="10 11" key="1">
    <citation type="journal article" date="2017" name="G3 (Bethesda)">
        <title>The Physical Genome Mapping of Anopheles albimanus Corrected Scaffold Misassemblies and Identified Interarm Rearrangements in Genus Anopheles.</title>
        <authorList>
            <person name="Artemov G.N."/>
            <person name="Peery A.N."/>
            <person name="Jiang X."/>
            <person name="Tu Z."/>
            <person name="Stegniy V.N."/>
            <person name="Sharakhova M.V."/>
            <person name="Sharakhov I.V."/>
        </authorList>
    </citation>
    <scope>NUCLEOTIDE SEQUENCE [LARGE SCALE GENOMIC DNA]</scope>
    <source>
        <strain evidence="10 11">ALBI9_A</strain>
    </source>
</reference>
<comment type="similarity">
    <text evidence="2 9">Belongs to the zinc-containing alcohol dehydrogenase family.</text>
</comment>
<dbReference type="InterPro" id="IPR036291">
    <property type="entry name" value="NAD(P)-bd_dom_sf"/>
</dbReference>
<evidence type="ECO:0000256" key="1">
    <source>
        <dbReference type="ARBA" id="ARBA00001947"/>
    </source>
</evidence>
<dbReference type="VEuPathDB" id="VectorBase:AALB002365"/>
<dbReference type="InterPro" id="IPR045306">
    <property type="entry name" value="SDH-like"/>
</dbReference>
<proteinExistence type="inferred from homology"/>
<protein>
    <recommendedName>
        <fullName evidence="7">Sorbitol dehydrogenase</fullName>
    </recommendedName>
    <alternativeName>
        <fullName evidence="8">Polyol dehydrogenase</fullName>
    </alternativeName>
</protein>
<dbReference type="VEuPathDB" id="VectorBase:AALB20_038001"/>
<keyword evidence="3 9" id="KW-0479">Metal-binding</keyword>
<dbReference type="VEuPathDB" id="VectorBase:AALB20_027000"/>
<dbReference type="InterPro" id="IPR002328">
    <property type="entry name" value="ADH_Zn_CS"/>
</dbReference>
<keyword evidence="5" id="KW-0560">Oxidoreductase</keyword>
<dbReference type="Gene3D" id="3.90.180.10">
    <property type="entry name" value="Medium-chain alcohol dehydrogenases, catalytic domain"/>
    <property type="match status" value="1"/>
</dbReference>
<dbReference type="Pfam" id="PF16064">
    <property type="entry name" value="DUF4806"/>
    <property type="match status" value="1"/>
</dbReference>
<evidence type="ECO:0000256" key="3">
    <source>
        <dbReference type="ARBA" id="ARBA00022723"/>
    </source>
</evidence>
<evidence type="ECO:0000256" key="7">
    <source>
        <dbReference type="ARBA" id="ARBA00026132"/>
    </source>
</evidence>
<evidence type="ECO:0000256" key="4">
    <source>
        <dbReference type="ARBA" id="ARBA00022833"/>
    </source>
</evidence>
<dbReference type="Proteomes" id="UP000069272">
    <property type="component" value="Chromosome 2R"/>
</dbReference>
<dbReference type="STRING" id="7167.A0A182F7A6"/>
<dbReference type="GO" id="GO:0006062">
    <property type="term" value="P:sorbitol catabolic process"/>
    <property type="evidence" value="ECO:0007669"/>
    <property type="project" value="TreeGrafter"/>
</dbReference>
<dbReference type="SUPFAM" id="SSF50129">
    <property type="entry name" value="GroES-like"/>
    <property type="match status" value="1"/>
</dbReference>
<evidence type="ECO:0000313" key="11">
    <source>
        <dbReference type="Proteomes" id="UP000069272"/>
    </source>
</evidence>
<keyword evidence="11" id="KW-1185">Reference proteome</keyword>
<name>A0A182F7A6_ANOAL</name>
<keyword evidence="6" id="KW-0520">NAD</keyword>
<keyword evidence="4 9" id="KW-0862">Zinc</keyword>
<evidence type="ECO:0000256" key="8">
    <source>
        <dbReference type="ARBA" id="ARBA00032485"/>
    </source>
</evidence>
<sequence>MTSKEDNLTAVLYGIEDLRLEQRPIPVPDDDEVLLAMDSVGICGSDVHYLVAGRIGDFIVKKPMIIGHEAAGIVAKLGANVKSLKVGDRVAIEPGYGCRVCDYCKGGSYNLCPDMVFCATPPYDGNLTRYYTHPADFCFKLPDHVTMEEGALLEPLSVGVHACRRAGVQLGSQVLVLGAGPIGLVTLIVAKSMGASKVLVTDLLQNRLDVAKELGADETLLISKSASEADLVKQIHELMRCAPDKTIDCSGAEATTRLSILTTRSGGCAVLVGMGPPEVKIPLINALAREVDIRGVFRYCNDYSAALSLVASGKINSDWRKLGFFLSCTFNISKMNVVQSNISTTIRSFNISDDIRIEVKKFRTDASIDEVDIEEDEDDISVIQKIARTFADPHSTTIDPATLRSIIARLEEIEKKLESVVQMNKQSEALELQAAKQVNGGSGNGVPSTSSAPAGSSVDEALELKLELDCDSELIGEFIGEQDEFKLVEFPINRIEDLKELEESVIADQESLMSFINFINATILKHNRNLELVLKDFLTESLIAELGYSTVKESMLSFYIFNQLLYDIWKNEYSTINDYNNKLKNIVSKTQNRLRSNKNKK</sequence>
<evidence type="ECO:0000256" key="9">
    <source>
        <dbReference type="RuleBase" id="RU361277"/>
    </source>
</evidence>
<dbReference type="Pfam" id="PF00107">
    <property type="entry name" value="ADH_zinc_N"/>
    <property type="match status" value="1"/>
</dbReference>
<dbReference type="InterPro" id="IPR032071">
    <property type="entry name" value="DUF4806"/>
</dbReference>
<dbReference type="CDD" id="cd05285">
    <property type="entry name" value="sorbitol_DH"/>
    <property type="match status" value="1"/>
</dbReference>
<evidence type="ECO:0000256" key="6">
    <source>
        <dbReference type="ARBA" id="ARBA00023027"/>
    </source>
</evidence>
<dbReference type="FunFam" id="3.40.50.720:FF:000068">
    <property type="entry name" value="Sorbitol dehydrogenase"/>
    <property type="match status" value="1"/>
</dbReference>
<dbReference type="InterPro" id="IPR013149">
    <property type="entry name" value="ADH-like_C"/>
</dbReference>
<organism evidence="10 11">
    <name type="scientific">Anopheles albimanus</name>
    <name type="common">New world malaria mosquito</name>
    <dbReference type="NCBI Taxonomy" id="7167"/>
    <lineage>
        <taxon>Eukaryota</taxon>
        <taxon>Metazoa</taxon>
        <taxon>Ecdysozoa</taxon>
        <taxon>Arthropoda</taxon>
        <taxon>Hexapoda</taxon>
        <taxon>Insecta</taxon>
        <taxon>Pterygota</taxon>
        <taxon>Neoptera</taxon>
        <taxon>Endopterygota</taxon>
        <taxon>Diptera</taxon>
        <taxon>Nematocera</taxon>
        <taxon>Culicoidea</taxon>
        <taxon>Culicidae</taxon>
        <taxon>Anophelinae</taxon>
        <taxon>Anopheles</taxon>
    </lineage>
</organism>
<dbReference type="Gene3D" id="3.40.50.720">
    <property type="entry name" value="NAD(P)-binding Rossmann-like Domain"/>
    <property type="match status" value="1"/>
</dbReference>
<dbReference type="GO" id="GO:0003939">
    <property type="term" value="F:L-iditol 2-dehydrogenase (NAD+) activity"/>
    <property type="evidence" value="ECO:0007669"/>
    <property type="project" value="TreeGrafter"/>
</dbReference>
<dbReference type="SMART" id="SM00829">
    <property type="entry name" value="PKS_ER"/>
    <property type="match status" value="1"/>
</dbReference>
<dbReference type="InterPro" id="IPR013154">
    <property type="entry name" value="ADH-like_N"/>
</dbReference>
<accession>A0A182F7A6</accession>
<dbReference type="AlphaFoldDB" id="A0A182F7A6"/>
<reference evidence="10" key="2">
    <citation type="submission" date="2022-08" db="UniProtKB">
        <authorList>
            <consortium name="EnsemblMetazoa"/>
        </authorList>
    </citation>
    <scope>IDENTIFICATION</scope>
    <source>
        <strain evidence="10">STECLA/ALBI9_A</strain>
    </source>
</reference>
<dbReference type="SUPFAM" id="SSF51735">
    <property type="entry name" value="NAD(P)-binding Rossmann-fold domains"/>
    <property type="match status" value="1"/>
</dbReference>